<organism evidence="1 2">
    <name type="scientific">Caerostris darwini</name>
    <dbReference type="NCBI Taxonomy" id="1538125"/>
    <lineage>
        <taxon>Eukaryota</taxon>
        <taxon>Metazoa</taxon>
        <taxon>Ecdysozoa</taxon>
        <taxon>Arthropoda</taxon>
        <taxon>Chelicerata</taxon>
        <taxon>Arachnida</taxon>
        <taxon>Araneae</taxon>
        <taxon>Araneomorphae</taxon>
        <taxon>Entelegynae</taxon>
        <taxon>Araneoidea</taxon>
        <taxon>Araneidae</taxon>
        <taxon>Caerostris</taxon>
    </lineage>
</organism>
<name>A0AAV4TDN0_9ARAC</name>
<dbReference type="Proteomes" id="UP001054837">
    <property type="component" value="Unassembled WGS sequence"/>
</dbReference>
<evidence type="ECO:0000313" key="2">
    <source>
        <dbReference type="Proteomes" id="UP001054837"/>
    </source>
</evidence>
<evidence type="ECO:0000313" key="1">
    <source>
        <dbReference type="EMBL" id="GIY43784.1"/>
    </source>
</evidence>
<sequence>MSYPTHNVRICLHGGECVRENMESKRAREVRGKCEGCWWMALPGNPRQTSIGKECRPRCLVSPGWFSKRSLCFAHSWPLFIRNAESVLSRCHLWVINAFRVD</sequence>
<dbReference type="AlphaFoldDB" id="A0AAV4TDN0"/>
<comment type="caution">
    <text evidence="1">The sequence shown here is derived from an EMBL/GenBank/DDBJ whole genome shotgun (WGS) entry which is preliminary data.</text>
</comment>
<protein>
    <submittedName>
        <fullName evidence="1">Uncharacterized protein</fullName>
    </submittedName>
</protein>
<keyword evidence="2" id="KW-1185">Reference proteome</keyword>
<proteinExistence type="predicted"/>
<dbReference type="EMBL" id="BPLQ01009398">
    <property type="protein sequence ID" value="GIY43784.1"/>
    <property type="molecule type" value="Genomic_DNA"/>
</dbReference>
<accession>A0AAV4TDN0</accession>
<gene>
    <name evidence="1" type="ORF">CDAR_560971</name>
</gene>
<reference evidence="1 2" key="1">
    <citation type="submission" date="2021-06" db="EMBL/GenBank/DDBJ databases">
        <title>Caerostris darwini draft genome.</title>
        <authorList>
            <person name="Kono N."/>
            <person name="Arakawa K."/>
        </authorList>
    </citation>
    <scope>NUCLEOTIDE SEQUENCE [LARGE SCALE GENOMIC DNA]</scope>
</reference>